<dbReference type="InterPro" id="IPR014729">
    <property type="entry name" value="Rossmann-like_a/b/a_fold"/>
</dbReference>
<evidence type="ECO:0000259" key="2">
    <source>
        <dbReference type="Pfam" id="PF00582"/>
    </source>
</evidence>
<organism evidence="3 4">
    <name type="scientific">Brachybacterium nesterenkovii</name>
    <dbReference type="NCBI Taxonomy" id="47847"/>
    <lineage>
        <taxon>Bacteria</taxon>
        <taxon>Bacillati</taxon>
        <taxon>Actinomycetota</taxon>
        <taxon>Actinomycetes</taxon>
        <taxon>Micrococcales</taxon>
        <taxon>Dermabacteraceae</taxon>
        <taxon>Brachybacterium</taxon>
    </lineage>
</organism>
<feature type="compositionally biased region" description="Low complexity" evidence="1">
    <location>
        <begin position="166"/>
        <end position="181"/>
    </location>
</feature>
<dbReference type="EMBL" id="FWFG01000011">
    <property type="protein sequence ID" value="SLM88039.1"/>
    <property type="molecule type" value="Genomic_DNA"/>
</dbReference>
<dbReference type="AlphaFoldDB" id="A0A1X6WT23"/>
<dbReference type="CDD" id="cd00293">
    <property type="entry name" value="USP-like"/>
    <property type="match status" value="1"/>
</dbReference>
<evidence type="ECO:0000313" key="4">
    <source>
        <dbReference type="Proteomes" id="UP000195981"/>
    </source>
</evidence>
<evidence type="ECO:0000256" key="1">
    <source>
        <dbReference type="SAM" id="MobiDB-lite"/>
    </source>
</evidence>
<dbReference type="SUPFAM" id="SSF52402">
    <property type="entry name" value="Adenine nucleotide alpha hydrolases-like"/>
    <property type="match status" value="1"/>
</dbReference>
<proteinExistence type="predicted"/>
<accession>A0A1X6WT23</accession>
<dbReference type="Pfam" id="PF00582">
    <property type="entry name" value="Usp"/>
    <property type="match status" value="1"/>
</dbReference>
<keyword evidence="4" id="KW-1185">Reference proteome</keyword>
<feature type="domain" description="UspA" evidence="2">
    <location>
        <begin position="5"/>
        <end position="150"/>
    </location>
</feature>
<feature type="region of interest" description="Disordered" evidence="1">
    <location>
        <begin position="160"/>
        <end position="202"/>
    </location>
</feature>
<dbReference type="Gene3D" id="3.40.50.620">
    <property type="entry name" value="HUPs"/>
    <property type="match status" value="1"/>
</dbReference>
<dbReference type="Proteomes" id="UP000195981">
    <property type="component" value="Unassembled WGS sequence"/>
</dbReference>
<evidence type="ECO:0000313" key="3">
    <source>
        <dbReference type="EMBL" id="SLM88039.1"/>
    </source>
</evidence>
<dbReference type="RefSeq" id="WP_087101795.1">
    <property type="nucleotide sequence ID" value="NZ_FWFG01000011.1"/>
</dbReference>
<dbReference type="OrthoDB" id="3213322at2"/>
<gene>
    <name evidence="3" type="ORF">FM110_00920</name>
</gene>
<protein>
    <recommendedName>
        <fullName evidence="2">UspA domain-containing protein</fullName>
    </recommendedName>
</protein>
<name>A0A1X6WT23_9MICO</name>
<dbReference type="InterPro" id="IPR006016">
    <property type="entry name" value="UspA"/>
</dbReference>
<sequence>MTESRRKIVVGVVDERSRHVIETAAWYASQFDATLVCAMIVPDPYGLGEAPAGYLGMMRAITPSDPPVEMPPGLVRVIEEAVEPHGVPWAPFTSIGTPARELTALAERIDALMFVLGTREGVRGMVREALNGSVAAQLAHRHNRPVVVVPQDPIGFAQADAEGIADDLGAPGGPDAEAAPAQSQGPVDDSPDAQEGGRSLSE</sequence>
<reference evidence="3 4" key="1">
    <citation type="submission" date="2017-02" db="EMBL/GenBank/DDBJ databases">
        <authorList>
            <person name="Peterson S.W."/>
        </authorList>
    </citation>
    <scope>NUCLEOTIDE SEQUENCE [LARGE SCALE GENOMIC DNA]</scope>
    <source>
        <strain evidence="3 4">CIP104813</strain>
    </source>
</reference>